<dbReference type="KEGG" id="vcw:GJQ55_00150"/>
<name>A0A9X7YMS7_9GAMM</name>
<organism evidence="5 6">
    <name type="scientific">Venatoribacter cucullus</name>
    <dbReference type="NCBI Taxonomy" id="2661630"/>
    <lineage>
        <taxon>Bacteria</taxon>
        <taxon>Pseudomonadati</taxon>
        <taxon>Pseudomonadota</taxon>
        <taxon>Gammaproteobacteria</taxon>
        <taxon>Oceanospirillales</taxon>
        <taxon>Oceanospirillaceae</taxon>
        <taxon>Venatoribacter</taxon>
    </lineage>
</organism>
<evidence type="ECO:0000313" key="6">
    <source>
        <dbReference type="Proteomes" id="UP000596074"/>
    </source>
</evidence>
<keyword evidence="6" id="KW-1185">Reference proteome</keyword>
<feature type="repeat" description="ANK" evidence="3">
    <location>
        <begin position="530"/>
        <end position="569"/>
    </location>
</feature>
<dbReference type="Pfam" id="PF12796">
    <property type="entry name" value="Ank_2"/>
    <property type="match status" value="3"/>
</dbReference>
<dbReference type="Proteomes" id="UP000596074">
    <property type="component" value="Chromosome"/>
</dbReference>
<feature type="repeat" description="ANK" evidence="3">
    <location>
        <begin position="318"/>
        <end position="357"/>
    </location>
</feature>
<dbReference type="InterPro" id="IPR002110">
    <property type="entry name" value="Ankyrin_rpt"/>
</dbReference>
<dbReference type="PRINTS" id="PR01415">
    <property type="entry name" value="ANKYRIN"/>
</dbReference>
<dbReference type="InterPro" id="IPR050745">
    <property type="entry name" value="Multifunctional_regulatory"/>
</dbReference>
<feature type="repeat" description="ANK" evidence="3">
    <location>
        <begin position="252"/>
        <end position="284"/>
    </location>
</feature>
<protein>
    <recommendedName>
        <fullName evidence="7">Phosphocholine transferase AnkX</fullName>
    </recommendedName>
</protein>
<dbReference type="InterPro" id="IPR036770">
    <property type="entry name" value="Ankyrin_rpt-contain_sf"/>
</dbReference>
<feature type="repeat" description="ANK" evidence="3">
    <location>
        <begin position="212"/>
        <end position="251"/>
    </location>
</feature>
<dbReference type="PROSITE" id="PS51257">
    <property type="entry name" value="PROKAR_LIPOPROTEIN"/>
    <property type="match status" value="1"/>
</dbReference>
<dbReference type="PANTHER" id="PTHR24189:SF50">
    <property type="entry name" value="ANKYRIN REPEAT AND SOCS BOX PROTEIN 2"/>
    <property type="match status" value="1"/>
</dbReference>
<evidence type="ECO:0008006" key="7">
    <source>
        <dbReference type="Google" id="ProtNLM"/>
    </source>
</evidence>
<evidence type="ECO:0000256" key="1">
    <source>
        <dbReference type="ARBA" id="ARBA00022737"/>
    </source>
</evidence>
<gene>
    <name evidence="5" type="ORF">GJQ55_00150</name>
</gene>
<evidence type="ECO:0000256" key="3">
    <source>
        <dbReference type="PROSITE-ProRule" id="PRU00023"/>
    </source>
</evidence>
<keyword evidence="1" id="KW-0677">Repeat</keyword>
<dbReference type="AlphaFoldDB" id="A0A9X7YMS7"/>
<dbReference type="Gene3D" id="1.25.40.20">
    <property type="entry name" value="Ankyrin repeat-containing domain"/>
    <property type="match status" value="8"/>
</dbReference>
<feature type="chain" id="PRO_5040885135" description="Phosphocholine transferase AnkX" evidence="4">
    <location>
        <begin position="19"/>
        <end position="804"/>
    </location>
</feature>
<keyword evidence="4" id="KW-0732">Signal</keyword>
<keyword evidence="2 3" id="KW-0040">ANK repeat</keyword>
<sequence>MLKSLLAVTGCVLLAACATTPDPARFAQALEQNDQKTINKQLAAGLDINARLNEQNDTALMLAIRNKNEPQAVQLLAAGANPFLRNTNGLTAIDYAKESSLVVRKKWATQLIEAGKPQREQVREAIRKKDTTTLEQLLSQTSFYWYGDNDSFAVTALIADCLPCIDLLANAGFDFSSTRKDVTALMQATLMGKQNFVERLVVFKDTLNMQWEGFTALHLTVDKDSLGGDATQVQIAQLLIQAGADINAQNNYGNTPLNLAALNNRPLVAKALLAAKADPTLSNSDGWTPLMNAVDEGHIELVRLLVTNKATLNQKQKDGWTALHITANDSNKGGDELQSQIAKLLIQAGADINPQNNKGNSPLRVATLNNRPLVAKALLAAKADPTLSNSDGWTPLMSAVNEGHIELVRLLVTNKATLNQKQKDGWTALHLTVDKDNRGGDATQAKIAQLLIQAGADINPQTDKGNTPLKLAAVNNRPLVAKALLAAKADPTLSDSDDWTPLMSAVDEGHIELVRLLVTNKATLNQQEKDGWTALHFTANKSNKGGDALQAQISKLLIQAGADINAQNSNNDTPLNLAAYHNRPLVAQVLLTAGANAALFDNNGWTPLMSAVNRGHIELVRLLVTNKATLNQKNNNGWTALHFTANKDHKGGDAVQADMAQLLIKAGAMVDSLNHELVSPLQLAALNNYPQLVQVLLKNKASVTLKNKFDRTAEDEARKAGHWNIVAILREHAVQTGATSQPVSNNSGLFPARPAKRAGVVTCNTRCNNGDCYRTYDDGRQVRFQAQQKYNSLSGQWEFDSGSC</sequence>
<dbReference type="PROSITE" id="PS50297">
    <property type="entry name" value="ANK_REP_REGION"/>
    <property type="match status" value="10"/>
</dbReference>
<accession>A0A9X7YMS7</accession>
<feature type="repeat" description="ANK" evidence="3">
    <location>
        <begin position="358"/>
        <end position="390"/>
    </location>
</feature>
<dbReference type="Pfam" id="PF00023">
    <property type="entry name" value="Ank"/>
    <property type="match status" value="5"/>
</dbReference>
<feature type="repeat" description="ANK" evidence="3">
    <location>
        <begin position="636"/>
        <end position="675"/>
    </location>
</feature>
<evidence type="ECO:0000313" key="5">
    <source>
        <dbReference type="EMBL" id="QQD22981.1"/>
    </source>
</evidence>
<dbReference type="PROSITE" id="PS50088">
    <property type="entry name" value="ANK_REPEAT"/>
    <property type="match status" value="14"/>
</dbReference>
<feature type="repeat" description="ANK" evidence="3">
    <location>
        <begin position="391"/>
        <end position="423"/>
    </location>
</feature>
<dbReference type="EMBL" id="CP046056">
    <property type="protein sequence ID" value="QQD22981.1"/>
    <property type="molecule type" value="Genomic_DNA"/>
</dbReference>
<evidence type="ECO:0000256" key="4">
    <source>
        <dbReference type="SAM" id="SignalP"/>
    </source>
</evidence>
<feature type="repeat" description="ANK" evidence="3">
    <location>
        <begin position="424"/>
        <end position="463"/>
    </location>
</feature>
<feature type="repeat" description="ANK" evidence="3">
    <location>
        <begin position="497"/>
        <end position="529"/>
    </location>
</feature>
<feature type="signal peptide" evidence="4">
    <location>
        <begin position="1"/>
        <end position="18"/>
    </location>
</feature>
<dbReference type="PANTHER" id="PTHR24189">
    <property type="entry name" value="MYOTROPHIN"/>
    <property type="match status" value="1"/>
</dbReference>
<dbReference type="SUPFAM" id="SSF48403">
    <property type="entry name" value="Ankyrin repeat"/>
    <property type="match status" value="3"/>
</dbReference>
<feature type="repeat" description="ANK" evidence="3">
    <location>
        <begin position="464"/>
        <end position="496"/>
    </location>
</feature>
<evidence type="ECO:0000256" key="2">
    <source>
        <dbReference type="ARBA" id="ARBA00023043"/>
    </source>
</evidence>
<dbReference type="SMART" id="SM00248">
    <property type="entry name" value="ANK"/>
    <property type="match status" value="16"/>
</dbReference>
<feature type="repeat" description="ANK" evidence="3">
    <location>
        <begin position="603"/>
        <end position="635"/>
    </location>
</feature>
<feature type="repeat" description="ANK" evidence="3">
    <location>
        <begin position="676"/>
        <end position="708"/>
    </location>
</feature>
<reference evidence="5 6" key="1">
    <citation type="submission" date="2019-11" db="EMBL/GenBank/DDBJ databases">
        <title>Venatorbacter sp. nov. a predator of Campylobacter and other Gram-negative bacteria.</title>
        <authorList>
            <person name="Saeedi A."/>
            <person name="Cummings N.J."/>
            <person name="Connerton I.F."/>
            <person name="Connerton P.L."/>
        </authorList>
    </citation>
    <scope>NUCLEOTIDE SEQUENCE [LARGE SCALE GENOMIC DNA]</scope>
    <source>
        <strain evidence="5">XL5</strain>
    </source>
</reference>
<proteinExistence type="predicted"/>
<dbReference type="RefSeq" id="WP_228345491.1">
    <property type="nucleotide sequence ID" value="NZ_CP046056.1"/>
</dbReference>
<feature type="repeat" description="ANK" evidence="3">
    <location>
        <begin position="285"/>
        <end position="317"/>
    </location>
</feature>
<feature type="repeat" description="ANK" evidence="3">
    <location>
        <begin position="570"/>
        <end position="602"/>
    </location>
</feature>